<protein>
    <submittedName>
        <fullName evidence="2">GIY-YIG nuclease family protein</fullName>
    </submittedName>
</protein>
<dbReference type="SMART" id="SM00974">
    <property type="entry name" value="T5orf172"/>
    <property type="match status" value="1"/>
</dbReference>
<evidence type="ECO:0000313" key="2">
    <source>
        <dbReference type="EMBL" id="MCM2675898.1"/>
    </source>
</evidence>
<sequence length="117" mass="13843">MQEWHELGLIRERYDSQSTDAGYIYFVKDSGSDLIKVGKAIDVEKRIRNNFGTIMPGTITLIHTLQSKNYHKTETLFHQYWKGKRVKGEWFDLSGEDIRWIKRAEYPREIVDSIKGY</sequence>
<dbReference type="Proteomes" id="UP001203665">
    <property type="component" value="Unassembled WGS sequence"/>
</dbReference>
<reference evidence="2" key="1">
    <citation type="submission" date="2022-06" db="EMBL/GenBank/DDBJ databases">
        <title>Alkalicoccobacillus porphyridii sp. nov., isolated from a marine red alga, Porphyridium purpureum and reclassification of Shouchella plakortidis and Shouchella gibsonii as Alkalicoccobacillus plakortidis comb. nov. and Alkalicoccobacillus gibsonii comb. nov.</title>
        <authorList>
            <person name="Kim K.H."/>
            <person name="Lee J.K."/>
            <person name="Han D.M."/>
            <person name="Baek J.H."/>
            <person name="Jeon C.O."/>
        </authorList>
    </citation>
    <scope>NUCLEOTIDE SEQUENCE</scope>
    <source>
        <strain evidence="2">DSM 19153</strain>
    </source>
</reference>
<evidence type="ECO:0000313" key="3">
    <source>
        <dbReference type="Proteomes" id="UP001203665"/>
    </source>
</evidence>
<accession>A0ABT0XKK6</accession>
<dbReference type="RefSeq" id="WP_251607261.1">
    <property type="nucleotide sequence ID" value="NZ_JAMQJY010000001.1"/>
</dbReference>
<gene>
    <name evidence="2" type="ORF">NDM98_10595</name>
</gene>
<feature type="domain" description="Bacteriophage T5 Orf172 DNA-binding" evidence="1">
    <location>
        <begin position="29"/>
        <end position="105"/>
    </location>
</feature>
<evidence type="ECO:0000259" key="1">
    <source>
        <dbReference type="SMART" id="SM00974"/>
    </source>
</evidence>
<proteinExistence type="predicted"/>
<organism evidence="2 3">
    <name type="scientific">Alkalicoccobacillus plakortidis</name>
    <dbReference type="NCBI Taxonomy" id="444060"/>
    <lineage>
        <taxon>Bacteria</taxon>
        <taxon>Bacillati</taxon>
        <taxon>Bacillota</taxon>
        <taxon>Bacilli</taxon>
        <taxon>Bacillales</taxon>
        <taxon>Bacillaceae</taxon>
        <taxon>Alkalicoccobacillus</taxon>
    </lineage>
</organism>
<name>A0ABT0XKK6_9BACI</name>
<keyword evidence="3" id="KW-1185">Reference proteome</keyword>
<comment type="caution">
    <text evidence="2">The sequence shown here is derived from an EMBL/GenBank/DDBJ whole genome shotgun (WGS) entry which is preliminary data.</text>
</comment>
<dbReference type="EMBL" id="JAMQJY010000001">
    <property type="protein sequence ID" value="MCM2675898.1"/>
    <property type="molecule type" value="Genomic_DNA"/>
</dbReference>
<dbReference type="InterPro" id="IPR018306">
    <property type="entry name" value="Phage_T5_Orf172_DNA-bd"/>
</dbReference>
<dbReference type="Pfam" id="PF13455">
    <property type="entry name" value="MUG113"/>
    <property type="match status" value="1"/>
</dbReference>